<protein>
    <submittedName>
        <fullName evidence="1">Fibronectin type III domain protein</fullName>
    </submittedName>
</protein>
<gene>
    <name evidence="1" type="ORF">OBE_08246</name>
</gene>
<dbReference type="Gene3D" id="2.60.40.10">
    <property type="entry name" value="Immunoglobulins"/>
    <property type="match status" value="1"/>
</dbReference>
<dbReference type="AlphaFoldDB" id="K1TR99"/>
<dbReference type="InterPro" id="IPR013783">
    <property type="entry name" value="Ig-like_fold"/>
</dbReference>
<sequence length="120" mass="13615">MAGLNAVNFKTDTRLSRVNLTWGKAMTTPTAYEIFYSTSKNGKYTKLGETKNTFYNTKKLTVGKTYYFRIRAYKYSGPSSNPKKYKCLGTFQTKSVYPLYTTSGYGDTTYRAKPPIAESI</sequence>
<evidence type="ECO:0000313" key="1">
    <source>
        <dbReference type="EMBL" id="EKC61906.1"/>
    </source>
</evidence>
<organism evidence="1">
    <name type="scientific">human gut metagenome</name>
    <dbReference type="NCBI Taxonomy" id="408170"/>
    <lineage>
        <taxon>unclassified sequences</taxon>
        <taxon>metagenomes</taxon>
        <taxon>organismal metagenomes</taxon>
    </lineage>
</organism>
<feature type="non-terminal residue" evidence="1">
    <location>
        <position position="120"/>
    </location>
</feature>
<name>K1TR99_9ZZZZ</name>
<proteinExistence type="predicted"/>
<dbReference type="CDD" id="cd00063">
    <property type="entry name" value="FN3"/>
    <property type="match status" value="1"/>
</dbReference>
<dbReference type="InterPro" id="IPR036116">
    <property type="entry name" value="FN3_sf"/>
</dbReference>
<accession>K1TR99</accession>
<dbReference type="InterPro" id="IPR003961">
    <property type="entry name" value="FN3_dom"/>
</dbReference>
<dbReference type="SUPFAM" id="SSF49265">
    <property type="entry name" value="Fibronectin type III"/>
    <property type="match status" value="1"/>
</dbReference>
<dbReference type="EMBL" id="AJWZ01005684">
    <property type="protein sequence ID" value="EKC61906.1"/>
    <property type="molecule type" value="Genomic_DNA"/>
</dbReference>
<reference evidence="1" key="1">
    <citation type="journal article" date="2013" name="Environ. Microbiol.">
        <title>Microbiota from the distal guts of lean and obese adolescents exhibit partial functional redundancy besides clear differences in community structure.</title>
        <authorList>
            <person name="Ferrer M."/>
            <person name="Ruiz A."/>
            <person name="Lanza F."/>
            <person name="Haange S.B."/>
            <person name="Oberbach A."/>
            <person name="Till H."/>
            <person name="Bargiela R."/>
            <person name="Campoy C."/>
            <person name="Segura M.T."/>
            <person name="Richter M."/>
            <person name="von Bergen M."/>
            <person name="Seifert J."/>
            <person name="Suarez A."/>
        </authorList>
    </citation>
    <scope>NUCLEOTIDE SEQUENCE</scope>
</reference>
<comment type="caution">
    <text evidence="1">The sequence shown here is derived from an EMBL/GenBank/DDBJ whole genome shotgun (WGS) entry which is preliminary data.</text>
</comment>